<name>A0ABV2QG83_9BURK</name>
<keyword evidence="2" id="KW-0732">Signal</keyword>
<reference evidence="3 4" key="1">
    <citation type="submission" date="2024-06" db="EMBL/GenBank/DDBJ databases">
        <title>Sorghum-associated microbial communities from plants grown in Nebraska, USA.</title>
        <authorList>
            <person name="Schachtman D."/>
        </authorList>
    </citation>
    <scope>NUCLEOTIDE SEQUENCE [LARGE SCALE GENOMIC DNA]</scope>
    <source>
        <strain evidence="3 4">2709</strain>
    </source>
</reference>
<keyword evidence="1" id="KW-1133">Transmembrane helix</keyword>
<feature type="transmembrane region" description="Helical" evidence="1">
    <location>
        <begin position="143"/>
        <end position="163"/>
    </location>
</feature>
<evidence type="ECO:0000256" key="1">
    <source>
        <dbReference type="SAM" id="Phobius"/>
    </source>
</evidence>
<dbReference type="InterPro" id="IPR013783">
    <property type="entry name" value="Ig-like_fold"/>
</dbReference>
<proteinExistence type="predicted"/>
<protein>
    <recommendedName>
        <fullName evidence="5">IPTL-CTERM protein sorting domain-containing protein</fullName>
    </recommendedName>
</protein>
<accession>A0ABV2QG83</accession>
<gene>
    <name evidence="3" type="ORF">ABIE13_005182</name>
</gene>
<keyword evidence="1" id="KW-0472">Membrane</keyword>
<dbReference type="Proteomes" id="UP001549320">
    <property type="component" value="Unassembled WGS sequence"/>
</dbReference>
<evidence type="ECO:0000313" key="4">
    <source>
        <dbReference type="Proteomes" id="UP001549320"/>
    </source>
</evidence>
<keyword evidence="4" id="KW-1185">Reference proteome</keyword>
<dbReference type="Gene3D" id="2.60.40.10">
    <property type="entry name" value="Immunoglobulins"/>
    <property type="match status" value="1"/>
</dbReference>
<keyword evidence="1" id="KW-0812">Transmembrane</keyword>
<comment type="caution">
    <text evidence="3">The sequence shown here is derived from an EMBL/GenBank/DDBJ whole genome shotgun (WGS) entry which is preliminary data.</text>
</comment>
<dbReference type="PROSITE" id="PS51257">
    <property type="entry name" value="PROKAR_LIPOPROTEIN"/>
    <property type="match status" value="1"/>
</dbReference>
<sequence length="169" mass="17161">MRASSRVLRKAMLGSVMLGACTLASAQSLEFDVWGMTFTNTAPGSTSAPIVRSVINPSAADVTITAVVLPPNPPFNITHNCPLAPLVLAGGSSCQITGTFTAPAAAGTSEGFVRVEGSGVSTIALTLRGTSNGVVASSHPVPATGPLALVLASFAITVLGFVARRRRQK</sequence>
<dbReference type="EMBL" id="JBEPSH010000013">
    <property type="protein sequence ID" value="MET4580044.1"/>
    <property type="molecule type" value="Genomic_DNA"/>
</dbReference>
<organism evidence="3 4">
    <name type="scientific">Ottowia thiooxydans</name>
    <dbReference type="NCBI Taxonomy" id="219182"/>
    <lineage>
        <taxon>Bacteria</taxon>
        <taxon>Pseudomonadati</taxon>
        <taxon>Pseudomonadota</taxon>
        <taxon>Betaproteobacteria</taxon>
        <taxon>Burkholderiales</taxon>
        <taxon>Comamonadaceae</taxon>
        <taxon>Ottowia</taxon>
    </lineage>
</organism>
<feature type="signal peptide" evidence="2">
    <location>
        <begin position="1"/>
        <end position="26"/>
    </location>
</feature>
<evidence type="ECO:0000313" key="3">
    <source>
        <dbReference type="EMBL" id="MET4580044.1"/>
    </source>
</evidence>
<feature type="chain" id="PRO_5047379383" description="IPTL-CTERM protein sorting domain-containing protein" evidence="2">
    <location>
        <begin position="27"/>
        <end position="169"/>
    </location>
</feature>
<evidence type="ECO:0000256" key="2">
    <source>
        <dbReference type="SAM" id="SignalP"/>
    </source>
</evidence>
<evidence type="ECO:0008006" key="5">
    <source>
        <dbReference type="Google" id="ProtNLM"/>
    </source>
</evidence>